<protein>
    <recommendedName>
        <fullName evidence="2">Endonuclease/exonuclease/phosphatase domain-containing protein</fullName>
    </recommendedName>
</protein>
<dbReference type="OrthoDB" id="3808618at2"/>
<keyword evidence="1" id="KW-0472">Membrane</keyword>
<proteinExistence type="predicted"/>
<feature type="transmembrane region" description="Helical" evidence="1">
    <location>
        <begin position="61"/>
        <end position="80"/>
    </location>
</feature>
<keyword evidence="1" id="KW-0812">Transmembrane</keyword>
<dbReference type="GO" id="GO:0003824">
    <property type="term" value="F:catalytic activity"/>
    <property type="evidence" value="ECO:0007669"/>
    <property type="project" value="InterPro"/>
</dbReference>
<accession>A0A1G7K4L1</accession>
<feature type="transmembrane region" description="Helical" evidence="1">
    <location>
        <begin position="37"/>
        <end position="54"/>
    </location>
</feature>
<dbReference type="Pfam" id="PF03372">
    <property type="entry name" value="Exo_endo_phos"/>
    <property type="match status" value="1"/>
</dbReference>
<reference evidence="3 4" key="1">
    <citation type="submission" date="2016-10" db="EMBL/GenBank/DDBJ databases">
        <authorList>
            <person name="de Groot N.N."/>
        </authorList>
    </citation>
    <scope>NUCLEOTIDE SEQUENCE [LARGE SCALE GENOMIC DNA]</scope>
    <source>
        <strain evidence="3 4">CGMCC 4.3143</strain>
    </source>
</reference>
<dbReference type="InterPro" id="IPR005135">
    <property type="entry name" value="Endo/exonuclease/phosphatase"/>
</dbReference>
<gene>
    <name evidence="3" type="ORF">SAMN05216377_104238</name>
</gene>
<dbReference type="AlphaFoldDB" id="A0A1G7K4L1"/>
<dbReference type="RefSeq" id="WP_093079185.1">
    <property type="nucleotide sequence ID" value="NZ_FNBE01000004.1"/>
</dbReference>
<keyword evidence="1" id="KW-1133">Transmembrane helix</keyword>
<dbReference type="InterPro" id="IPR036691">
    <property type="entry name" value="Endo/exonu/phosph_ase_sf"/>
</dbReference>
<feature type="transmembrane region" description="Helical" evidence="1">
    <location>
        <begin position="7"/>
        <end position="25"/>
    </location>
</feature>
<evidence type="ECO:0000313" key="3">
    <source>
        <dbReference type="EMBL" id="SDF31974.1"/>
    </source>
</evidence>
<organism evidence="3 4">
    <name type="scientific">Pseudonocardia oroxyli</name>
    <dbReference type="NCBI Taxonomy" id="366584"/>
    <lineage>
        <taxon>Bacteria</taxon>
        <taxon>Bacillati</taxon>
        <taxon>Actinomycetota</taxon>
        <taxon>Actinomycetes</taxon>
        <taxon>Pseudonocardiales</taxon>
        <taxon>Pseudonocardiaceae</taxon>
        <taxon>Pseudonocardia</taxon>
    </lineage>
</organism>
<dbReference type="Proteomes" id="UP000198967">
    <property type="component" value="Unassembled WGS sequence"/>
</dbReference>
<dbReference type="SUPFAM" id="SSF56219">
    <property type="entry name" value="DNase I-like"/>
    <property type="match status" value="1"/>
</dbReference>
<evidence type="ECO:0000259" key="2">
    <source>
        <dbReference type="Pfam" id="PF03372"/>
    </source>
</evidence>
<evidence type="ECO:0000313" key="4">
    <source>
        <dbReference type="Proteomes" id="UP000198967"/>
    </source>
</evidence>
<evidence type="ECO:0000256" key="1">
    <source>
        <dbReference type="SAM" id="Phobius"/>
    </source>
</evidence>
<feature type="domain" description="Endonuclease/exonuclease/phosphatase" evidence="2">
    <location>
        <begin position="107"/>
        <end position="152"/>
    </location>
</feature>
<dbReference type="STRING" id="366584.SAMN05216377_104238"/>
<sequence>MLQRPRSRTGLIGPAAAVVVPWLWFPLRDLLGPVGDVLAILWPVVVVLVVAVLARRRRWAYLPGIVSLLVVGVLVVLAPWRPQPTGPVDPTGAVRVAAANITVLTDAARDTWQGPTQVTSWRLLLLRIDHVLVSPGWCGDDPLHVPLPGSDHQAVTATVGPCR</sequence>
<keyword evidence="4" id="KW-1185">Reference proteome</keyword>
<name>A0A1G7K4L1_PSEOR</name>
<dbReference type="EMBL" id="FNBE01000004">
    <property type="protein sequence ID" value="SDF31974.1"/>
    <property type="molecule type" value="Genomic_DNA"/>
</dbReference>